<dbReference type="Gene3D" id="1.10.287.950">
    <property type="entry name" value="Methyl-accepting chemotaxis protein"/>
    <property type="match status" value="1"/>
</dbReference>
<name>A0ABN1IXR3_9CLOT</name>
<dbReference type="Gene3D" id="3.30.450.20">
    <property type="entry name" value="PAS domain"/>
    <property type="match status" value="2"/>
</dbReference>
<evidence type="ECO:0000256" key="9">
    <source>
        <dbReference type="PROSITE-ProRule" id="PRU00284"/>
    </source>
</evidence>
<comment type="similarity">
    <text evidence="8">Belongs to the methyl-accepting chemotaxis (MCP) protein family.</text>
</comment>
<comment type="subcellular location">
    <subcellularLocation>
        <location evidence="1">Cell membrane</location>
        <topology evidence="1">Multi-pass membrane protein</topology>
    </subcellularLocation>
</comment>
<evidence type="ECO:0000256" key="11">
    <source>
        <dbReference type="SAM" id="Phobius"/>
    </source>
</evidence>
<keyword evidence="4 11" id="KW-0812">Transmembrane</keyword>
<evidence type="ECO:0000313" key="13">
    <source>
        <dbReference type="EMBL" id="GAA0723259.1"/>
    </source>
</evidence>
<proteinExistence type="inferred from homology"/>
<keyword evidence="5 11" id="KW-1133">Transmembrane helix</keyword>
<dbReference type="SUPFAM" id="SSF103190">
    <property type="entry name" value="Sensory domain-like"/>
    <property type="match status" value="1"/>
</dbReference>
<dbReference type="RefSeq" id="WP_343768557.1">
    <property type="nucleotide sequence ID" value="NZ_BAAACF010000001.1"/>
</dbReference>
<dbReference type="Proteomes" id="UP001500339">
    <property type="component" value="Unassembled WGS sequence"/>
</dbReference>
<evidence type="ECO:0000256" key="5">
    <source>
        <dbReference type="ARBA" id="ARBA00022989"/>
    </source>
</evidence>
<evidence type="ECO:0000259" key="12">
    <source>
        <dbReference type="PROSITE" id="PS50111"/>
    </source>
</evidence>
<accession>A0ABN1IXR3</accession>
<dbReference type="Gene3D" id="6.10.340.10">
    <property type="match status" value="1"/>
</dbReference>
<dbReference type="PANTHER" id="PTHR32089:SF112">
    <property type="entry name" value="LYSOZYME-LIKE PROTEIN-RELATED"/>
    <property type="match status" value="1"/>
</dbReference>
<dbReference type="PRINTS" id="PR00260">
    <property type="entry name" value="CHEMTRNSDUCR"/>
</dbReference>
<keyword evidence="14" id="KW-1185">Reference proteome</keyword>
<dbReference type="SMART" id="SM00283">
    <property type="entry name" value="MA"/>
    <property type="match status" value="1"/>
</dbReference>
<evidence type="ECO:0000313" key="14">
    <source>
        <dbReference type="Proteomes" id="UP001500339"/>
    </source>
</evidence>
<comment type="caution">
    <text evidence="13">The sequence shown here is derived from an EMBL/GenBank/DDBJ whole genome shotgun (WGS) entry which is preliminary data.</text>
</comment>
<dbReference type="EMBL" id="BAAACF010000001">
    <property type="protein sequence ID" value="GAA0723259.1"/>
    <property type="molecule type" value="Genomic_DNA"/>
</dbReference>
<dbReference type="Pfam" id="PF02743">
    <property type="entry name" value="dCache_1"/>
    <property type="match status" value="1"/>
</dbReference>
<evidence type="ECO:0000256" key="4">
    <source>
        <dbReference type="ARBA" id="ARBA00022692"/>
    </source>
</evidence>
<dbReference type="PROSITE" id="PS50111">
    <property type="entry name" value="CHEMOTAXIS_TRANSDUC_2"/>
    <property type="match status" value="1"/>
</dbReference>
<protein>
    <submittedName>
        <fullName evidence="13">Methyl-accepting chemotaxis protein</fullName>
    </submittedName>
</protein>
<dbReference type="SUPFAM" id="SSF58104">
    <property type="entry name" value="Methyl-accepting chemotaxis protein (MCP) signaling domain"/>
    <property type="match status" value="1"/>
</dbReference>
<dbReference type="InterPro" id="IPR004090">
    <property type="entry name" value="Chemotax_Me-accpt_rcpt"/>
</dbReference>
<dbReference type="InterPro" id="IPR033479">
    <property type="entry name" value="dCache_1"/>
</dbReference>
<evidence type="ECO:0000256" key="6">
    <source>
        <dbReference type="ARBA" id="ARBA00023136"/>
    </source>
</evidence>
<evidence type="ECO:0000256" key="10">
    <source>
        <dbReference type="SAM" id="Coils"/>
    </source>
</evidence>
<organism evidence="13 14">
    <name type="scientific">Clostridium malenominatum</name>
    <dbReference type="NCBI Taxonomy" id="1539"/>
    <lineage>
        <taxon>Bacteria</taxon>
        <taxon>Bacillati</taxon>
        <taxon>Bacillota</taxon>
        <taxon>Clostridia</taxon>
        <taxon>Eubacteriales</taxon>
        <taxon>Clostridiaceae</taxon>
        <taxon>Clostridium</taxon>
    </lineage>
</organism>
<feature type="transmembrane region" description="Helical" evidence="11">
    <location>
        <begin position="25"/>
        <end position="46"/>
    </location>
</feature>
<feature type="coiled-coil region" evidence="10">
    <location>
        <begin position="458"/>
        <end position="485"/>
    </location>
</feature>
<dbReference type="Pfam" id="PF00015">
    <property type="entry name" value="MCPsignal"/>
    <property type="match status" value="1"/>
</dbReference>
<sequence>MLIKERLKSIEKYFTDKNYNKFTNYMILIVLFSSVVPIIVTGYINFSIQSKVVKRDFNQILLSEGKRVSVQLEELIEKNIELISSISEDANARNINSSNESVQWFNLSISNIQKTHSKVKSIYLGDIIGNMYTNKNVNINKEFKEDKWYEYAISDKTRVIISKPFEDDERNLIVTFSKAVLDNNDSIIGAVAMDIYFNKLAEEIINLNIGNNGYALLTDKDGKILAHKDKSLIGSTLEHWDNIVKESKDIIKINIENENYHTFKIENLAAKWNVIVFIPTKELNDKIYGGLGYISTVSGLFLIISLILCSYISKKIKTGIYDIKRSIEEFSKGDFTIDILGEEVNIMEIKDIKSSLNTMKYNICILLKSIKDYSKVLQESSSNLAAITEESSLIEDDLSKKFQQVFKGAIDQVNDLNKALESFIYLGENIDESLSKIIATDDYSTYVKNVAENGIHIINNLKQNISESEKNIIDLNTEIYKLNEDSKSIILITDTIKAITKQTNLLALNSSIEAARVGELGSGFAVVANEIRKLAEESGVAALNINNVTINMIERVKLLHDKINIENEQRKDINRSMDETSKSFNNISDSISDLESGIKEVRIILKNVNNMKEDTISNISECIVIANRTASISENVNASCEEQVCSLEEIASSTQNLNDMSEKMKLNINKFLID</sequence>
<dbReference type="CDD" id="cd12912">
    <property type="entry name" value="PDC2_MCP_like"/>
    <property type="match status" value="1"/>
</dbReference>
<gene>
    <name evidence="13" type="ORF">GCM10008905_15660</name>
</gene>
<dbReference type="InterPro" id="IPR029151">
    <property type="entry name" value="Sensor-like_sf"/>
</dbReference>
<evidence type="ECO:0000256" key="2">
    <source>
        <dbReference type="ARBA" id="ARBA00022475"/>
    </source>
</evidence>
<keyword evidence="3" id="KW-0145">Chemotaxis</keyword>
<feature type="transmembrane region" description="Helical" evidence="11">
    <location>
        <begin position="291"/>
        <end position="313"/>
    </location>
</feature>
<evidence type="ECO:0000256" key="1">
    <source>
        <dbReference type="ARBA" id="ARBA00004651"/>
    </source>
</evidence>
<feature type="domain" description="Methyl-accepting transducer" evidence="12">
    <location>
        <begin position="387"/>
        <end position="658"/>
    </location>
</feature>
<evidence type="ECO:0000256" key="7">
    <source>
        <dbReference type="ARBA" id="ARBA00023224"/>
    </source>
</evidence>
<evidence type="ECO:0000256" key="8">
    <source>
        <dbReference type="ARBA" id="ARBA00029447"/>
    </source>
</evidence>
<dbReference type="InterPro" id="IPR004089">
    <property type="entry name" value="MCPsignal_dom"/>
</dbReference>
<reference evidence="13 14" key="1">
    <citation type="journal article" date="2019" name="Int. J. Syst. Evol. Microbiol.">
        <title>The Global Catalogue of Microorganisms (GCM) 10K type strain sequencing project: providing services to taxonomists for standard genome sequencing and annotation.</title>
        <authorList>
            <consortium name="The Broad Institute Genomics Platform"/>
            <consortium name="The Broad Institute Genome Sequencing Center for Infectious Disease"/>
            <person name="Wu L."/>
            <person name="Ma J."/>
        </authorList>
    </citation>
    <scope>NUCLEOTIDE SEQUENCE [LARGE SCALE GENOMIC DNA]</scope>
    <source>
        <strain evidence="13 14">JCM 1405</strain>
    </source>
</reference>
<dbReference type="PANTHER" id="PTHR32089">
    <property type="entry name" value="METHYL-ACCEPTING CHEMOTAXIS PROTEIN MCPB"/>
    <property type="match status" value="1"/>
</dbReference>
<keyword evidence="6 11" id="KW-0472">Membrane</keyword>
<evidence type="ECO:0000256" key="3">
    <source>
        <dbReference type="ARBA" id="ARBA00022500"/>
    </source>
</evidence>
<keyword evidence="7 9" id="KW-0807">Transducer</keyword>
<keyword evidence="10" id="KW-0175">Coiled coil</keyword>
<keyword evidence="2" id="KW-1003">Cell membrane</keyword>
<dbReference type="CDD" id="cd18773">
    <property type="entry name" value="PDC1_HK_sensor"/>
    <property type="match status" value="1"/>
</dbReference>